<evidence type="ECO:0000313" key="2">
    <source>
        <dbReference type="Proteomes" id="UP000828011"/>
    </source>
</evidence>
<dbReference type="GeneID" id="75687761"/>
<organism evidence="1 2">
    <name type="scientific">uncultured phage cr35_1</name>
    <dbReference type="NCBI Taxonomy" id="2986408"/>
    <lineage>
        <taxon>Viruses</taxon>
        <taxon>Duplodnaviria</taxon>
        <taxon>Heunggongvirae</taxon>
        <taxon>Uroviricota</taxon>
        <taxon>Caudoviricetes</taxon>
        <taxon>Crassvirales</taxon>
        <taxon>Suoliviridae</taxon>
        <taxon>Bearivirinae</taxon>
        <taxon>Afonbuvirus</taxon>
        <taxon>Afonbuvirus coli</taxon>
    </lineage>
</organism>
<keyword evidence="2" id="KW-1185">Reference proteome</keyword>
<reference evidence="1 2" key="1">
    <citation type="submission" date="2021-04" db="EMBL/GenBank/DDBJ databases">
        <authorList>
            <person name="Shkoporov A.N."/>
            <person name="Stockdale S.R."/>
            <person name="Guerin E."/>
            <person name="Ross R.P."/>
            <person name="Hill C."/>
        </authorList>
    </citation>
    <scope>NUCLEOTIDE SEQUENCE [LARGE SCALE GENOMIC DNA]</scope>
    <source>
        <strain evidence="2">cr35_1</strain>
    </source>
</reference>
<gene>
    <name evidence="1" type="primary">gp_77131</name>
</gene>
<protein>
    <submittedName>
        <fullName evidence="1">Uncharacterized protein</fullName>
    </submittedName>
</protein>
<dbReference type="Proteomes" id="UP000828011">
    <property type="component" value="Segment"/>
</dbReference>
<evidence type="ECO:0000313" key="1">
    <source>
        <dbReference type="EMBL" id="QWM91308.1"/>
    </source>
</evidence>
<proteinExistence type="predicted"/>
<name>A0AAE7S091_9CAUD</name>
<dbReference type="KEGG" id="vg:75687761"/>
<sequence>MSEFLLLHDNESGGKPATVRKSIISSILPSEDYSEGSAIFTKLDDGETMILEAKESVEEIYNMLND</sequence>
<accession>A0AAE7S091</accession>
<dbReference type="EMBL" id="MZ130499">
    <property type="protein sequence ID" value="QWM91308.1"/>
    <property type="molecule type" value="Genomic_DNA"/>
</dbReference>
<dbReference type="RefSeq" id="YP_010510248.1">
    <property type="nucleotide sequence ID" value="NC_067217.1"/>
</dbReference>